<reference evidence="3" key="1">
    <citation type="submission" date="2022-11" db="EMBL/GenBank/DDBJ databases">
        <authorList>
            <person name="Graham C."/>
            <person name="Newman J.D."/>
        </authorList>
    </citation>
    <scope>NUCLEOTIDE SEQUENCE</scope>
    <source>
        <strain evidence="3">DSM 19486</strain>
    </source>
</reference>
<comment type="caution">
    <text evidence="3">The sequence shown here is derived from an EMBL/GenBank/DDBJ whole genome shotgun (WGS) entry which is preliminary data.</text>
</comment>
<feature type="compositionally biased region" description="Polar residues" evidence="1">
    <location>
        <begin position="48"/>
        <end position="64"/>
    </location>
</feature>
<accession>A0A9X3DCG1</accession>
<sequence length="289" mass="33710">MNRTNKRNNLFHIKWMSKISIAILLSFSFCSFAQQKIPPPPIPSSKKTNTIQSNDTTSKGSLTSEKPALKTSRKQYVNIGYDENYQKLPKLIFETADEAEFLSLEKKKYIETFKPEGEGNYFYIQTRLKKHKFKKHNDYGGKLGWSGYEFSGYYPATKLYAITEHSTSENINFSQLFLLDSLNDYNYNIISFGDASVALPVPSINNKYFVYFYNAVYGHKNCDIGVLKINDKSNPKTYLSEYASYRSADFAVEKIIWKTDNSFIVKGYEEVYENNQWIKKYKYFKTEFK</sequence>
<feature type="chain" id="PRO_5040965498" evidence="2">
    <location>
        <begin position="34"/>
        <end position="289"/>
    </location>
</feature>
<name>A0A9X3DCG1_9SPHI</name>
<keyword evidence="2" id="KW-0732">Signal</keyword>
<evidence type="ECO:0000313" key="3">
    <source>
        <dbReference type="EMBL" id="MCX3263541.1"/>
    </source>
</evidence>
<proteinExistence type="predicted"/>
<evidence type="ECO:0000313" key="4">
    <source>
        <dbReference type="Proteomes" id="UP001142592"/>
    </source>
</evidence>
<evidence type="ECO:0000256" key="1">
    <source>
        <dbReference type="SAM" id="MobiDB-lite"/>
    </source>
</evidence>
<evidence type="ECO:0000256" key="2">
    <source>
        <dbReference type="SAM" id="SignalP"/>
    </source>
</evidence>
<dbReference type="EMBL" id="JAPJUH010000001">
    <property type="protein sequence ID" value="MCX3263541.1"/>
    <property type="molecule type" value="Genomic_DNA"/>
</dbReference>
<gene>
    <name evidence="3" type="ORF">OQZ29_02235</name>
</gene>
<protein>
    <submittedName>
        <fullName evidence="3">Uncharacterized protein</fullName>
    </submittedName>
</protein>
<dbReference type="Proteomes" id="UP001142592">
    <property type="component" value="Unassembled WGS sequence"/>
</dbReference>
<feature type="signal peptide" evidence="2">
    <location>
        <begin position="1"/>
        <end position="33"/>
    </location>
</feature>
<dbReference type="AlphaFoldDB" id="A0A9X3DCG1"/>
<organism evidence="3 4">
    <name type="scientific">Pedobacter agri</name>
    <dbReference type="NCBI Taxonomy" id="454586"/>
    <lineage>
        <taxon>Bacteria</taxon>
        <taxon>Pseudomonadati</taxon>
        <taxon>Bacteroidota</taxon>
        <taxon>Sphingobacteriia</taxon>
        <taxon>Sphingobacteriales</taxon>
        <taxon>Sphingobacteriaceae</taxon>
        <taxon>Pedobacter</taxon>
    </lineage>
</organism>
<feature type="region of interest" description="Disordered" evidence="1">
    <location>
        <begin position="40"/>
        <end position="66"/>
    </location>
</feature>
<keyword evidence="4" id="KW-1185">Reference proteome</keyword>